<dbReference type="EMBL" id="CQPA01000047">
    <property type="protein sequence ID" value="CNU99441.1"/>
    <property type="molecule type" value="Genomic_DNA"/>
</dbReference>
<evidence type="ECO:0000313" key="1">
    <source>
        <dbReference type="EMBL" id="CNU03056.1"/>
    </source>
</evidence>
<organism evidence="1 4">
    <name type="scientific">Salmonella enterica subsp. enterica serovar Bovismorbificans</name>
    <dbReference type="NCBI Taxonomy" id="58097"/>
    <lineage>
        <taxon>Bacteria</taxon>
        <taxon>Pseudomonadati</taxon>
        <taxon>Pseudomonadota</taxon>
        <taxon>Gammaproteobacteria</taxon>
        <taxon>Enterobacterales</taxon>
        <taxon>Enterobacteriaceae</taxon>
        <taxon>Salmonella</taxon>
    </lineage>
</organism>
<evidence type="ECO:0000313" key="4">
    <source>
        <dbReference type="Proteomes" id="UP000042394"/>
    </source>
</evidence>
<dbReference type="AlphaFoldDB" id="A0A655CA10"/>
<sequence>MREIVQHTACLCVTVTIHPDPVQSSDGSGNDVPCILRGDEQFFTGQITVVGLSYGERRCFHKHGNMPAELPFPTQLFGGTFSVLTDCLPHRFISRDSFSKASAADYLLFGGRCFLQGNTAFSIEFPDRSLQNHIKVFPDERWIRAGQLQCCGDPHCVQLL</sequence>
<proteinExistence type="predicted"/>
<reference evidence="3 4" key="1">
    <citation type="submission" date="2015-03" db="EMBL/GenBank/DDBJ databases">
        <authorList>
            <consortium name="Pathogen Informatics"/>
        </authorList>
    </citation>
    <scope>NUCLEOTIDE SEQUENCE [LARGE SCALE GENOMIC DNA]</scope>
    <source>
        <strain evidence="2 3">A1104</strain>
        <strain evidence="1 4">D4891</strain>
    </source>
</reference>
<evidence type="ECO:0000313" key="2">
    <source>
        <dbReference type="EMBL" id="CNU99441.1"/>
    </source>
</evidence>
<name>A0A655CA10_SALET</name>
<accession>A0A655CA10</accession>
<evidence type="ECO:0000313" key="3">
    <source>
        <dbReference type="Proteomes" id="UP000041314"/>
    </source>
</evidence>
<dbReference type="Proteomes" id="UP000042394">
    <property type="component" value="Unassembled WGS sequence"/>
</dbReference>
<dbReference type="Proteomes" id="UP000041314">
    <property type="component" value="Unassembled WGS sequence"/>
</dbReference>
<dbReference type="EMBL" id="CQPD01000013">
    <property type="protein sequence ID" value="CNU03056.1"/>
    <property type="molecule type" value="Genomic_DNA"/>
</dbReference>
<gene>
    <name evidence="2" type="ORF">ERS008198_04077</name>
    <name evidence="1" type="ORF">ERS008207_01649</name>
</gene>
<protein>
    <submittedName>
        <fullName evidence="1">Uncharacterized protein</fullName>
    </submittedName>
</protein>